<comment type="caution">
    <text evidence="3">The sequence shown here is derived from an EMBL/GenBank/DDBJ whole genome shotgun (WGS) entry which is preliminary data.</text>
</comment>
<dbReference type="SMART" id="SM00690">
    <property type="entry name" value="DM5"/>
    <property type="match status" value="1"/>
</dbReference>
<feature type="compositionally biased region" description="Gly residues" evidence="1">
    <location>
        <begin position="276"/>
        <end position="286"/>
    </location>
</feature>
<sequence length="621" mass="61009">MNGDRSLAREELTHCLKGCIYMGYGIDNDELDECERDIIEIGESNVDKDAQITETDFQNACYEDPLLLQACGPCLPPDRSTAAFLALITDKYRNFTQYLNFVPIVWVWTCCGYQFYNTWSWSPHAPASVAHSPNKKHLPFNYTSPKEIFILTVRQEHLGPFVDIMKLLVVLVGTITLVGAGQVTSGVRDAQGRVINNEILRSNRRIFASQGGWGNSVSDSPPPSSFRGSPPPGFDGGLMNLFNAMSSFGLGSSYGPPGGPGAGGGGRPPSSAYGPPGSGGAGGGGRPPSSAYGPPGSGGAGGGGRPPSSAYGPPGSGGGGGGRPSSQYGPPGGSGGGSPIGGYSGGGSGALGGGSGGGRPSTQYGPPGGNGGSGGGRPSGGYSGGGSGGNGGGGNGGYSGGGNGGASAIRNGGGGALQVSTRSRGNGAGGGNGGGAGGGNGGGAGGDGAPRIFRYVSLFTAPDDPAPTAPKVVRAGPATPDKHVNIIFVRPPTPAGEQPTEVVLGPEPERKTIVYVLMKKPTEGQETVRVRPAPPTQPPRPEVFFIPFSDPSAQNGGGPNGGDGSGGIGGIGGGGNGNGDGGNGIVETEAALEVDGGPGIGLGFGNGGNGGGGGGGGGWGK</sequence>
<reference evidence="3 4" key="1">
    <citation type="submission" date="2024-08" db="EMBL/GenBank/DDBJ databases">
        <authorList>
            <person name="Cucini C."/>
            <person name="Frati F."/>
        </authorList>
    </citation>
    <scope>NUCLEOTIDE SEQUENCE [LARGE SCALE GENOMIC DNA]</scope>
</reference>
<proteinExistence type="predicted"/>
<feature type="compositionally biased region" description="Gly residues" evidence="1">
    <location>
        <begin position="330"/>
        <end position="359"/>
    </location>
</feature>
<feature type="compositionally biased region" description="Gly residues" evidence="1">
    <location>
        <begin position="314"/>
        <end position="323"/>
    </location>
</feature>
<gene>
    <name evidence="3" type="ORF">ODALV1_LOCUS21753</name>
</gene>
<feature type="compositionally biased region" description="Gly residues" evidence="1">
    <location>
        <begin position="295"/>
        <end position="305"/>
    </location>
</feature>
<feature type="region of interest" description="Disordered" evidence="1">
    <location>
        <begin position="256"/>
        <end position="388"/>
    </location>
</feature>
<accession>A0ABP1RFK4</accession>
<evidence type="ECO:0000313" key="4">
    <source>
        <dbReference type="Proteomes" id="UP001642540"/>
    </source>
</evidence>
<keyword evidence="4" id="KW-1185">Reference proteome</keyword>
<feature type="region of interest" description="Disordered" evidence="1">
    <location>
        <begin position="412"/>
        <end position="445"/>
    </location>
</feature>
<feature type="region of interest" description="Disordered" evidence="1">
    <location>
        <begin position="211"/>
        <end position="238"/>
    </location>
</feature>
<dbReference type="PANTHER" id="PTHR31927">
    <property type="entry name" value="FI07246P-RELATED-RELATED"/>
    <property type="match status" value="1"/>
</dbReference>
<dbReference type="Pfam" id="PF03103">
    <property type="entry name" value="DUF243"/>
    <property type="match status" value="1"/>
</dbReference>
<feature type="compositionally biased region" description="Pro residues" evidence="1">
    <location>
        <begin position="220"/>
        <end position="233"/>
    </location>
</feature>
<organism evidence="3 4">
    <name type="scientific">Orchesella dallaii</name>
    <dbReference type="NCBI Taxonomy" id="48710"/>
    <lineage>
        <taxon>Eukaryota</taxon>
        <taxon>Metazoa</taxon>
        <taxon>Ecdysozoa</taxon>
        <taxon>Arthropoda</taxon>
        <taxon>Hexapoda</taxon>
        <taxon>Collembola</taxon>
        <taxon>Entomobryomorpha</taxon>
        <taxon>Entomobryoidea</taxon>
        <taxon>Orchesellidae</taxon>
        <taxon>Orchesellinae</taxon>
        <taxon>Orchesella</taxon>
    </lineage>
</organism>
<feature type="region of interest" description="Disordered" evidence="1">
    <location>
        <begin position="547"/>
        <end position="621"/>
    </location>
</feature>
<dbReference type="InterPro" id="IPR004145">
    <property type="entry name" value="DUF243"/>
</dbReference>
<dbReference type="EMBL" id="CAXLJM020000072">
    <property type="protein sequence ID" value="CAL8127255.1"/>
    <property type="molecule type" value="Genomic_DNA"/>
</dbReference>
<feature type="compositionally biased region" description="Gly residues" evidence="1">
    <location>
        <begin position="555"/>
        <end position="584"/>
    </location>
</feature>
<feature type="compositionally biased region" description="Gly residues" evidence="1">
    <location>
        <begin position="426"/>
        <end position="445"/>
    </location>
</feature>
<dbReference type="Proteomes" id="UP001642540">
    <property type="component" value="Unassembled WGS sequence"/>
</dbReference>
<feature type="compositionally biased region" description="Gly residues" evidence="1">
    <location>
        <begin position="596"/>
        <end position="621"/>
    </location>
</feature>
<feature type="compositionally biased region" description="Gly residues" evidence="1">
    <location>
        <begin position="366"/>
        <end position="388"/>
    </location>
</feature>
<evidence type="ECO:0000256" key="1">
    <source>
        <dbReference type="SAM" id="MobiDB-lite"/>
    </source>
</evidence>
<evidence type="ECO:0000259" key="2">
    <source>
        <dbReference type="SMART" id="SM00690"/>
    </source>
</evidence>
<evidence type="ECO:0000313" key="3">
    <source>
        <dbReference type="EMBL" id="CAL8127255.1"/>
    </source>
</evidence>
<feature type="domain" description="DUF243" evidence="2">
    <location>
        <begin position="450"/>
        <end position="551"/>
    </location>
</feature>
<name>A0ABP1RFK4_9HEXA</name>
<protein>
    <recommendedName>
        <fullName evidence="2">DUF243 domain-containing protein</fullName>
    </recommendedName>
</protein>